<organism evidence="1">
    <name type="scientific">viral metagenome</name>
    <dbReference type="NCBI Taxonomy" id="1070528"/>
    <lineage>
        <taxon>unclassified sequences</taxon>
        <taxon>metagenomes</taxon>
        <taxon>organismal metagenomes</taxon>
    </lineage>
</organism>
<dbReference type="AlphaFoldDB" id="A0A6C0EXG3"/>
<name>A0A6C0EXG3_9ZZZZ</name>
<sequence>MNKENENPIKQIQLPFHKSKEERIADVKPIIQKLNDLELNMSYPAIKRLYKEVAEYMKDGESRKINIPFPEVKRRIKGFLSGDTRKETWVKLEADD</sequence>
<protein>
    <submittedName>
        <fullName evidence="1">Uncharacterized protein</fullName>
    </submittedName>
</protein>
<proteinExistence type="predicted"/>
<evidence type="ECO:0000313" key="1">
    <source>
        <dbReference type="EMBL" id="QHT33452.1"/>
    </source>
</evidence>
<accession>A0A6C0EXG3</accession>
<dbReference type="EMBL" id="MN738968">
    <property type="protein sequence ID" value="QHT33452.1"/>
    <property type="molecule type" value="Genomic_DNA"/>
</dbReference>
<reference evidence="1" key="1">
    <citation type="journal article" date="2020" name="Nature">
        <title>Giant virus diversity and host interactions through global metagenomics.</title>
        <authorList>
            <person name="Schulz F."/>
            <person name="Roux S."/>
            <person name="Paez-Espino D."/>
            <person name="Jungbluth S."/>
            <person name="Walsh D.A."/>
            <person name="Denef V.J."/>
            <person name="McMahon K.D."/>
            <person name="Konstantinidis K.T."/>
            <person name="Eloe-Fadrosh E.A."/>
            <person name="Kyrpides N.C."/>
            <person name="Woyke T."/>
        </authorList>
    </citation>
    <scope>NUCLEOTIDE SEQUENCE</scope>
    <source>
        <strain evidence="1">GVMAG-M-3300009161-36</strain>
    </source>
</reference>